<dbReference type="KEGG" id="pes:SOPEG_1564"/>
<dbReference type="RefSeq" id="WP_025244996.1">
    <property type="nucleotide sequence ID" value="NZ_CP006568.1"/>
</dbReference>
<dbReference type="AlphaFoldDB" id="W0HNM0"/>
<dbReference type="PATRIC" id="fig|2342.5.peg.1669"/>
<sequence>MKELNAMEMQAVSGAGMYGDAGAVLGSLIGTLVGCVYPQASAASGTVQTLGQDIGLMIEKGIDLYQHHSGNPQHA</sequence>
<keyword evidence="2" id="KW-1185">Reference proteome</keyword>
<organism evidence="1 2">
    <name type="scientific">Candidatus Sodalis pierantonii str. SOPE</name>
    <dbReference type="NCBI Taxonomy" id="2342"/>
    <lineage>
        <taxon>Bacteria</taxon>
        <taxon>Pseudomonadati</taxon>
        <taxon>Pseudomonadota</taxon>
        <taxon>Gammaproteobacteria</taxon>
        <taxon>Enterobacterales</taxon>
        <taxon>Bruguierivoracaceae</taxon>
        <taxon>Sodalis</taxon>
    </lineage>
</organism>
<protein>
    <submittedName>
        <fullName evidence="1">Uncharacterized protein</fullName>
    </submittedName>
</protein>
<dbReference type="PROSITE" id="PS51257">
    <property type="entry name" value="PROKAR_LIPOPROTEIN"/>
    <property type="match status" value="1"/>
</dbReference>
<dbReference type="EMBL" id="CP006568">
    <property type="protein sequence ID" value="AHF73713.1"/>
    <property type="molecule type" value="Genomic_DNA"/>
</dbReference>
<dbReference type="HOGENOM" id="CLU_196705_0_0_6"/>
<evidence type="ECO:0000313" key="1">
    <source>
        <dbReference type="EMBL" id="AHF73713.1"/>
    </source>
</evidence>
<accession>W0HNM0</accession>
<evidence type="ECO:0000313" key="2">
    <source>
        <dbReference type="Proteomes" id="UP000019025"/>
    </source>
</evidence>
<reference evidence="1 2" key="1">
    <citation type="journal article" date="2014" name="Genome Biol. Evol.">
        <title>Genome degeneration and adaptation in a nascent stage of symbiosis.</title>
        <authorList>
            <person name="Oakeson K.F."/>
            <person name="Gil R."/>
            <person name="Clayton A.L."/>
            <person name="Dunn D.M."/>
            <person name="von Niederhausern A.C."/>
            <person name="Hamil C."/>
            <person name="Aoyagi A."/>
            <person name="Duval B."/>
            <person name="Baca A."/>
            <person name="Silva F.J."/>
            <person name="Vallier A."/>
            <person name="Jackson D.G."/>
            <person name="Latorre A."/>
            <person name="Weiss R.B."/>
            <person name="Heddi A."/>
            <person name="Moya A."/>
            <person name="Dale C."/>
        </authorList>
    </citation>
    <scope>NUCLEOTIDE SEQUENCE [LARGE SCALE GENOMIC DNA]</scope>
    <source>
        <strain evidence="2">none</strain>
    </source>
</reference>
<dbReference type="Proteomes" id="UP000019025">
    <property type="component" value="Chromosome"/>
</dbReference>
<gene>
    <name evidence="1" type="ORF">SOPEG_1564</name>
</gene>
<proteinExistence type="predicted"/>
<name>W0HNM0_9GAMM</name>